<evidence type="ECO:0000313" key="15">
    <source>
        <dbReference type="EMBL" id="HEC68060.1"/>
    </source>
</evidence>
<evidence type="ECO:0000256" key="1">
    <source>
        <dbReference type="ARBA" id="ARBA00004496"/>
    </source>
</evidence>
<keyword evidence="10 13" id="KW-0648">Protein biosynthesis</keyword>
<dbReference type="HAMAP" id="MF_00281">
    <property type="entry name" value="Phe_tRNA_synth_alpha1"/>
    <property type="match status" value="1"/>
</dbReference>
<feature type="binding site" evidence="13">
    <location>
        <position position="253"/>
    </location>
    <ligand>
        <name>Mg(2+)</name>
        <dbReference type="ChEBI" id="CHEBI:18420"/>
        <note>shared with beta subunit</note>
    </ligand>
</feature>
<feature type="domain" description="Aminoacyl-transfer RNA synthetases class-II family profile" evidence="14">
    <location>
        <begin position="111"/>
        <end position="337"/>
    </location>
</feature>
<dbReference type="SUPFAM" id="SSF55681">
    <property type="entry name" value="Class II aaRS and biotin synthetases"/>
    <property type="match status" value="1"/>
</dbReference>
<keyword evidence="5 13" id="KW-0436">Ligase</keyword>
<evidence type="ECO:0000256" key="5">
    <source>
        <dbReference type="ARBA" id="ARBA00022598"/>
    </source>
</evidence>
<evidence type="ECO:0000256" key="3">
    <source>
        <dbReference type="ARBA" id="ARBA00011209"/>
    </source>
</evidence>
<dbReference type="Pfam" id="PF02912">
    <property type="entry name" value="Phe_tRNA-synt_N"/>
    <property type="match status" value="1"/>
</dbReference>
<dbReference type="CDD" id="cd00496">
    <property type="entry name" value="PheRS_alpha_core"/>
    <property type="match status" value="1"/>
</dbReference>
<evidence type="ECO:0000256" key="11">
    <source>
        <dbReference type="ARBA" id="ARBA00023146"/>
    </source>
</evidence>
<dbReference type="InterPro" id="IPR002319">
    <property type="entry name" value="Phenylalanyl-tRNA_Synthase"/>
</dbReference>
<comment type="subunit">
    <text evidence="3 13">Tetramer of two alpha and two beta subunits.</text>
</comment>
<comment type="caution">
    <text evidence="15">The sequence shown here is derived from an EMBL/GenBank/DDBJ whole genome shotgun (WGS) entry which is preliminary data.</text>
</comment>
<gene>
    <name evidence="13" type="primary">pheS</name>
    <name evidence="15" type="ORF">ENI35_04515</name>
</gene>
<dbReference type="PANTHER" id="PTHR11538:SF41">
    <property type="entry name" value="PHENYLALANINE--TRNA LIGASE, MITOCHONDRIAL"/>
    <property type="match status" value="1"/>
</dbReference>
<sequence>MAISVEKLEDLEKEAIRAIKIASTQEELESIKIKFLGRKGKLTQILRGVKELPPEKRPIIGKRANEIKQKLEEELKKAFSAQVVFVEGAAALDVTLPGRRAHTFGTLHPITQVLQEICEIFLQMGFEIAEGPDVEFDYYNFEALNIPPHHPARDMQDTFYISNNVVLRTHTSSIQIRVMEKKSPPLRIIAPGAVYRCDVDIKHTPMFHQVEGLLVDKNVSFSQLKGILTAFMEAIFWKGIGVRFRPSFFPFTEPSAEMDIACVICGGKGCRICEYTGWLEILGCGMVHPAVFEKVGYDPETYTGFAFGLGVERIVMLKYGIDDIRLFFENDLRFLRQF</sequence>
<protein>
    <recommendedName>
        <fullName evidence="13">Phenylalanine--tRNA ligase alpha subunit</fullName>
        <ecNumber evidence="13">6.1.1.20</ecNumber>
    </recommendedName>
    <alternativeName>
        <fullName evidence="13">Phenylalanyl-tRNA synthetase alpha subunit</fullName>
        <shortName evidence="13">PheRS</shortName>
    </alternativeName>
</protein>
<keyword evidence="7 13" id="KW-0547">Nucleotide-binding</keyword>
<dbReference type="InterPro" id="IPR006195">
    <property type="entry name" value="aa-tRNA-synth_II"/>
</dbReference>
<evidence type="ECO:0000256" key="2">
    <source>
        <dbReference type="ARBA" id="ARBA00010207"/>
    </source>
</evidence>
<keyword evidence="4 13" id="KW-0963">Cytoplasm</keyword>
<dbReference type="Pfam" id="PF01409">
    <property type="entry name" value="tRNA-synt_2d"/>
    <property type="match status" value="1"/>
</dbReference>
<dbReference type="EC" id="6.1.1.20" evidence="13"/>
<dbReference type="GO" id="GO:0004826">
    <property type="term" value="F:phenylalanine-tRNA ligase activity"/>
    <property type="evidence" value="ECO:0007669"/>
    <property type="project" value="UniProtKB-UniRule"/>
</dbReference>
<dbReference type="GO" id="GO:0000049">
    <property type="term" value="F:tRNA binding"/>
    <property type="evidence" value="ECO:0007669"/>
    <property type="project" value="InterPro"/>
</dbReference>
<keyword evidence="6 13" id="KW-0479">Metal-binding</keyword>
<dbReference type="GO" id="GO:0006432">
    <property type="term" value="P:phenylalanyl-tRNA aminoacylation"/>
    <property type="evidence" value="ECO:0007669"/>
    <property type="project" value="UniProtKB-UniRule"/>
</dbReference>
<keyword evidence="8 13" id="KW-0067">ATP-binding</keyword>
<comment type="catalytic activity">
    <reaction evidence="12 13">
        <text>tRNA(Phe) + L-phenylalanine + ATP = L-phenylalanyl-tRNA(Phe) + AMP + diphosphate + H(+)</text>
        <dbReference type="Rhea" id="RHEA:19413"/>
        <dbReference type="Rhea" id="RHEA-COMP:9668"/>
        <dbReference type="Rhea" id="RHEA-COMP:9699"/>
        <dbReference type="ChEBI" id="CHEBI:15378"/>
        <dbReference type="ChEBI" id="CHEBI:30616"/>
        <dbReference type="ChEBI" id="CHEBI:33019"/>
        <dbReference type="ChEBI" id="CHEBI:58095"/>
        <dbReference type="ChEBI" id="CHEBI:78442"/>
        <dbReference type="ChEBI" id="CHEBI:78531"/>
        <dbReference type="ChEBI" id="CHEBI:456215"/>
        <dbReference type="EC" id="6.1.1.20"/>
    </reaction>
</comment>
<comment type="cofactor">
    <cofactor evidence="13">
        <name>Mg(2+)</name>
        <dbReference type="ChEBI" id="CHEBI:18420"/>
    </cofactor>
    <text evidence="13">Binds 2 magnesium ions per tetramer.</text>
</comment>
<dbReference type="InterPro" id="IPR004529">
    <property type="entry name" value="Phe-tRNA-synth_IIc_asu"/>
</dbReference>
<keyword evidence="11 13" id="KW-0030">Aminoacyl-tRNA synthetase</keyword>
<evidence type="ECO:0000256" key="7">
    <source>
        <dbReference type="ARBA" id="ARBA00022741"/>
    </source>
</evidence>
<dbReference type="Proteomes" id="UP000885738">
    <property type="component" value="Unassembled WGS sequence"/>
</dbReference>
<accession>A0A7C1W3X1</accession>
<dbReference type="Gene3D" id="3.30.930.10">
    <property type="entry name" value="Bira Bifunctional Protein, Domain 2"/>
    <property type="match status" value="1"/>
</dbReference>
<dbReference type="InterPro" id="IPR045864">
    <property type="entry name" value="aa-tRNA-synth_II/BPL/LPL"/>
</dbReference>
<dbReference type="GO" id="GO:0000287">
    <property type="term" value="F:magnesium ion binding"/>
    <property type="evidence" value="ECO:0007669"/>
    <property type="project" value="UniProtKB-UniRule"/>
</dbReference>
<evidence type="ECO:0000256" key="9">
    <source>
        <dbReference type="ARBA" id="ARBA00022842"/>
    </source>
</evidence>
<evidence type="ECO:0000256" key="13">
    <source>
        <dbReference type="HAMAP-Rule" id="MF_00281"/>
    </source>
</evidence>
<evidence type="ECO:0000256" key="10">
    <source>
        <dbReference type="ARBA" id="ARBA00022917"/>
    </source>
</evidence>
<comment type="subcellular location">
    <subcellularLocation>
        <location evidence="1 13">Cytoplasm</location>
    </subcellularLocation>
</comment>
<evidence type="ECO:0000256" key="12">
    <source>
        <dbReference type="ARBA" id="ARBA00049255"/>
    </source>
</evidence>
<dbReference type="PANTHER" id="PTHR11538">
    <property type="entry name" value="PHENYLALANYL-TRNA SYNTHETASE"/>
    <property type="match status" value="1"/>
</dbReference>
<dbReference type="NCBIfam" id="TIGR00468">
    <property type="entry name" value="pheS"/>
    <property type="match status" value="1"/>
</dbReference>
<proteinExistence type="inferred from homology"/>
<comment type="similarity">
    <text evidence="2 13">Belongs to the class-II aminoacyl-tRNA synthetase family. Phe-tRNA synthetase alpha subunit type 1 subfamily.</text>
</comment>
<dbReference type="InterPro" id="IPR022911">
    <property type="entry name" value="Phe_tRNA_ligase_alpha1_bac"/>
</dbReference>
<keyword evidence="9 13" id="KW-0460">Magnesium</keyword>
<organism evidence="15">
    <name type="scientific">Desulfofervidus auxilii</name>
    <dbReference type="NCBI Taxonomy" id="1621989"/>
    <lineage>
        <taxon>Bacteria</taxon>
        <taxon>Pseudomonadati</taxon>
        <taxon>Thermodesulfobacteriota</taxon>
        <taxon>Candidatus Desulfofervidia</taxon>
        <taxon>Candidatus Desulfofervidales</taxon>
        <taxon>Candidatus Desulfofervidaceae</taxon>
        <taxon>Candidatus Desulfofervidus</taxon>
    </lineage>
</organism>
<dbReference type="InterPro" id="IPR010978">
    <property type="entry name" value="tRNA-bd_arm"/>
</dbReference>
<dbReference type="GO" id="GO:0005524">
    <property type="term" value="F:ATP binding"/>
    <property type="evidence" value="ECO:0007669"/>
    <property type="project" value="UniProtKB-UniRule"/>
</dbReference>
<dbReference type="AlphaFoldDB" id="A0A7C1W3X1"/>
<dbReference type="PROSITE" id="PS50862">
    <property type="entry name" value="AA_TRNA_LIGASE_II"/>
    <property type="match status" value="1"/>
</dbReference>
<evidence type="ECO:0000256" key="6">
    <source>
        <dbReference type="ARBA" id="ARBA00022723"/>
    </source>
</evidence>
<reference evidence="15" key="1">
    <citation type="journal article" date="2020" name="mSystems">
        <title>Genome- and Community-Level Interaction Insights into Carbon Utilization and Element Cycling Functions of Hydrothermarchaeota in Hydrothermal Sediment.</title>
        <authorList>
            <person name="Zhou Z."/>
            <person name="Liu Y."/>
            <person name="Xu W."/>
            <person name="Pan J."/>
            <person name="Luo Z.H."/>
            <person name="Li M."/>
        </authorList>
    </citation>
    <scope>NUCLEOTIDE SEQUENCE [LARGE SCALE GENOMIC DNA]</scope>
    <source>
        <strain evidence="15">HyVt-389</strain>
    </source>
</reference>
<evidence type="ECO:0000256" key="8">
    <source>
        <dbReference type="ARBA" id="ARBA00022840"/>
    </source>
</evidence>
<dbReference type="EMBL" id="DRIH01000156">
    <property type="protein sequence ID" value="HEC68060.1"/>
    <property type="molecule type" value="Genomic_DNA"/>
</dbReference>
<evidence type="ECO:0000256" key="4">
    <source>
        <dbReference type="ARBA" id="ARBA00022490"/>
    </source>
</evidence>
<evidence type="ECO:0000259" key="14">
    <source>
        <dbReference type="PROSITE" id="PS50862"/>
    </source>
</evidence>
<name>A0A7C1W3X1_DESA2</name>
<dbReference type="InterPro" id="IPR004188">
    <property type="entry name" value="Phe-tRNA_ligase_II_N"/>
</dbReference>
<dbReference type="FunFam" id="3.30.930.10:FF:000003">
    <property type="entry name" value="Phenylalanine--tRNA ligase alpha subunit"/>
    <property type="match status" value="1"/>
</dbReference>
<dbReference type="SUPFAM" id="SSF46589">
    <property type="entry name" value="tRNA-binding arm"/>
    <property type="match status" value="1"/>
</dbReference>
<dbReference type="GO" id="GO:0005737">
    <property type="term" value="C:cytoplasm"/>
    <property type="evidence" value="ECO:0007669"/>
    <property type="project" value="UniProtKB-SubCell"/>
</dbReference>